<proteinExistence type="inferred from homology"/>
<dbReference type="EC" id="1.1.1.3" evidence="4 11"/>
<evidence type="ECO:0000256" key="8">
    <source>
        <dbReference type="ARBA" id="ARBA00023002"/>
    </source>
</evidence>
<feature type="compositionally biased region" description="Low complexity" evidence="13">
    <location>
        <begin position="132"/>
        <end position="146"/>
    </location>
</feature>
<dbReference type="InterPro" id="IPR036291">
    <property type="entry name" value="NAD(P)-bd_dom_sf"/>
</dbReference>
<sequence length="757" mass="83184">MGMPNQPLSMPFPSLLRGPNVPPMAQNNQMGVLPQPGPFGMNQAVQALNQVMAMQLLGQQNLNFLASLQSGSLFLANNLPQNINQVVGLPNEQVRLQDPTMQGNQISALNFPPSSHPTGSNNPGFVGSPHMSKNNSNTNTSSVKSSVDVKKNTVGQSGKPISGSPMQNHQNGKYMQRSGHWPQVNSVGDGERNVKSENSPSKNFTRNFHGYGKRESSHMRFQKPQLHHSKNANGSGGPFNMPGRRGGGNNRTFFSHCFKNPARCLHVNYTENEIQQWREARRKNFPTRANIEKKLTGSDTSNEDADSDAKLRCQQLKEVLAKQAELGVEVAEIPPSYFSELENHPENENGRKALHVTDQFPSKYNNKRGSHGRDKWNAKRPKLKNEASTDSSHTVEKREPTLLQKLLNAEIKRDKIQLLQAFRFMTLNSFFNGLHDKPLEFPEIMVKDAELENEIGLKKNPSLNKNADRAAFVQSHGQCQIFKDSEMMDKVIDIAGHLGRSTGLAVVDCSASSETVNILKQAVGLGCCVVLANKKPLTCGILHLLQEAYEKLISNFRRIRFESTVGAGLPVIASVTRVLASGDPIYCIVGSLSGTLGYVMSEVEAGKLFSKVVQAAKSLGFTEPDPRDDLRGMDVARKVDSLYPDELGPNSMSTEDFLSSGLSSVDRDFQERVRVASSKGKVLRYVCMIEGSRCEVGLQELPKDSPLGRLRGSDNVVEIYSRCYKDSPLVIQGAGAGNDTTAAGVLADIIDLQDLFQ</sequence>
<evidence type="ECO:0000256" key="13">
    <source>
        <dbReference type="SAM" id="MobiDB-lite"/>
    </source>
</evidence>
<evidence type="ECO:0000256" key="1">
    <source>
        <dbReference type="ARBA" id="ARBA00001920"/>
    </source>
</evidence>
<accession>A0A8K0IRK4</accession>
<comment type="cofactor">
    <cofactor evidence="1">
        <name>a metal cation</name>
        <dbReference type="ChEBI" id="CHEBI:25213"/>
    </cofactor>
</comment>
<dbReference type="EMBL" id="CM017883">
    <property type="protein sequence ID" value="KAG1365557.1"/>
    <property type="molecule type" value="Genomic_DNA"/>
</dbReference>
<comment type="similarity">
    <text evidence="12">Belongs to the homoserine dehydrogenase family.</text>
</comment>
<keyword evidence="6 11" id="KW-0791">Threonine biosynthesis</keyword>
<evidence type="ECO:0000259" key="14">
    <source>
        <dbReference type="Pfam" id="PF00742"/>
    </source>
</evidence>
<protein>
    <recommendedName>
        <fullName evidence="4 11">Homoserine dehydrogenase</fullName>
        <ecNumber evidence="4 11">1.1.1.3</ecNumber>
    </recommendedName>
</protein>
<dbReference type="Proteomes" id="UP000797356">
    <property type="component" value="Chromosome 12"/>
</dbReference>
<feature type="compositionally biased region" description="Polar residues" evidence="13">
    <location>
        <begin position="196"/>
        <end position="206"/>
    </location>
</feature>
<evidence type="ECO:0000256" key="3">
    <source>
        <dbReference type="ARBA" id="ARBA00005062"/>
    </source>
</evidence>
<evidence type="ECO:0000256" key="5">
    <source>
        <dbReference type="ARBA" id="ARBA00022605"/>
    </source>
</evidence>
<dbReference type="Pfam" id="PF00742">
    <property type="entry name" value="Homoserine_dh"/>
    <property type="match status" value="1"/>
</dbReference>
<keyword evidence="9 11" id="KW-0486">Methionine biosynthesis</keyword>
<dbReference type="InterPro" id="IPR019811">
    <property type="entry name" value="HDH_CS"/>
</dbReference>
<keyword evidence="7 11" id="KW-0521">NADP</keyword>
<evidence type="ECO:0000256" key="6">
    <source>
        <dbReference type="ARBA" id="ARBA00022697"/>
    </source>
</evidence>
<evidence type="ECO:0000256" key="9">
    <source>
        <dbReference type="ARBA" id="ARBA00023167"/>
    </source>
</evidence>
<dbReference type="SUPFAM" id="SSF51735">
    <property type="entry name" value="NAD(P)-binding Rossmann-fold domains"/>
    <property type="match status" value="1"/>
</dbReference>
<dbReference type="InterPro" id="IPR001342">
    <property type="entry name" value="HDH_cat"/>
</dbReference>
<evidence type="ECO:0000313" key="16">
    <source>
        <dbReference type="EMBL" id="KAG1365557.1"/>
    </source>
</evidence>
<dbReference type="GO" id="GO:0009086">
    <property type="term" value="P:methionine biosynthetic process"/>
    <property type="evidence" value="ECO:0007669"/>
    <property type="project" value="UniProtKB-KW"/>
</dbReference>
<feature type="region of interest" description="Disordered" evidence="13">
    <location>
        <begin position="112"/>
        <end position="247"/>
    </location>
</feature>
<dbReference type="PROSITE" id="PS01042">
    <property type="entry name" value="HOMOSER_DHGENASE"/>
    <property type="match status" value="1"/>
</dbReference>
<comment type="pathway">
    <text evidence="3 11">Amino-acid biosynthesis; L-methionine biosynthesis via de novo pathway; L-homoserine from L-aspartate: step 3/3.</text>
</comment>
<evidence type="ECO:0000256" key="7">
    <source>
        <dbReference type="ARBA" id="ARBA00022857"/>
    </source>
</evidence>
<feature type="region of interest" description="Disordered" evidence="13">
    <location>
        <begin position="355"/>
        <end position="397"/>
    </location>
</feature>
<feature type="compositionally biased region" description="Basic and acidic residues" evidence="13">
    <location>
        <begin position="371"/>
        <end position="397"/>
    </location>
</feature>
<dbReference type="Gene3D" id="3.30.360.10">
    <property type="entry name" value="Dihydrodipicolinate Reductase, domain 2"/>
    <property type="match status" value="1"/>
</dbReference>
<evidence type="ECO:0000259" key="15">
    <source>
        <dbReference type="Pfam" id="PF10453"/>
    </source>
</evidence>
<dbReference type="InterPro" id="IPR011147">
    <property type="entry name" value="Bifunc_Aspkin/hSer_DH"/>
</dbReference>
<evidence type="ECO:0000256" key="4">
    <source>
        <dbReference type="ARBA" id="ARBA00013213"/>
    </source>
</evidence>
<feature type="region of interest" description="Disordered" evidence="13">
    <location>
        <begin position="288"/>
        <end position="307"/>
    </location>
</feature>
<dbReference type="Gene3D" id="3.40.50.720">
    <property type="entry name" value="NAD(P)-binding Rossmann-like Domain"/>
    <property type="match status" value="1"/>
</dbReference>
<feature type="domain" description="Homoserine dehydrogenase catalytic" evidence="14">
    <location>
        <begin position="570"/>
        <end position="750"/>
    </location>
</feature>
<dbReference type="PANTHER" id="PTHR43070">
    <property type="match status" value="1"/>
</dbReference>
<feature type="compositionally biased region" description="Polar residues" evidence="13">
    <location>
        <begin position="112"/>
        <end position="123"/>
    </location>
</feature>
<dbReference type="PANTHER" id="PTHR43070:SF3">
    <property type="entry name" value="HOMOSERINE DEHYDROGENASE"/>
    <property type="match status" value="1"/>
</dbReference>
<dbReference type="OrthoDB" id="67851at2759"/>
<evidence type="ECO:0000313" key="17">
    <source>
        <dbReference type="Proteomes" id="UP000797356"/>
    </source>
</evidence>
<dbReference type="GO" id="GO:0009088">
    <property type="term" value="P:threonine biosynthetic process"/>
    <property type="evidence" value="ECO:0007669"/>
    <property type="project" value="UniProtKB-UniPathway"/>
</dbReference>
<organism evidence="16 17">
    <name type="scientific">Cocos nucifera</name>
    <name type="common">Coconut palm</name>
    <dbReference type="NCBI Taxonomy" id="13894"/>
    <lineage>
        <taxon>Eukaryota</taxon>
        <taxon>Viridiplantae</taxon>
        <taxon>Streptophyta</taxon>
        <taxon>Embryophyta</taxon>
        <taxon>Tracheophyta</taxon>
        <taxon>Spermatophyta</taxon>
        <taxon>Magnoliopsida</taxon>
        <taxon>Liliopsida</taxon>
        <taxon>Arecaceae</taxon>
        <taxon>Arecoideae</taxon>
        <taxon>Cocoseae</taxon>
        <taxon>Attaleinae</taxon>
        <taxon>Cocos</taxon>
    </lineage>
</organism>
<evidence type="ECO:0000256" key="11">
    <source>
        <dbReference type="RuleBase" id="RU000579"/>
    </source>
</evidence>
<evidence type="ECO:0000256" key="10">
    <source>
        <dbReference type="ARBA" id="ARBA00048841"/>
    </source>
</evidence>
<reference evidence="16" key="2">
    <citation type="submission" date="2019-07" db="EMBL/GenBank/DDBJ databases">
        <authorList>
            <person name="Yang Y."/>
            <person name="Bocs S."/>
            <person name="Baudouin L."/>
        </authorList>
    </citation>
    <scope>NUCLEOTIDE SEQUENCE</scope>
    <source>
        <tissue evidence="16">Spear leaf of Hainan Tall coconut</tissue>
    </source>
</reference>
<dbReference type="SUPFAM" id="SSF55347">
    <property type="entry name" value="Glyceraldehyde-3-phosphate dehydrogenase-like, C-terminal domain"/>
    <property type="match status" value="1"/>
</dbReference>
<dbReference type="GO" id="GO:0004412">
    <property type="term" value="F:homoserine dehydrogenase activity"/>
    <property type="evidence" value="ECO:0007669"/>
    <property type="project" value="UniProtKB-EC"/>
</dbReference>
<dbReference type="InterPro" id="IPR019496">
    <property type="entry name" value="NUFIP1_cons_dom"/>
</dbReference>
<evidence type="ECO:0000256" key="2">
    <source>
        <dbReference type="ARBA" id="ARBA00005056"/>
    </source>
</evidence>
<comment type="pathway">
    <text evidence="2 11">Amino-acid biosynthesis; L-threonine biosynthesis; L-threonine from L-aspartate: step 3/5.</text>
</comment>
<gene>
    <name evidence="16" type="ORF">COCNU_12G005570</name>
</gene>
<keyword evidence="17" id="KW-1185">Reference proteome</keyword>
<dbReference type="UniPathway" id="UPA00051">
    <property type="reaction ID" value="UER00465"/>
</dbReference>
<feature type="domain" description="FMR1-interacting protein 1 conserved" evidence="15">
    <location>
        <begin position="268"/>
        <end position="301"/>
    </location>
</feature>
<comment type="caution">
    <text evidence="16">The sequence shown here is derived from an EMBL/GenBank/DDBJ whole genome shotgun (WGS) entry which is preliminary data.</text>
</comment>
<reference evidence="16" key="1">
    <citation type="journal article" date="2017" name="Gigascience">
        <title>The genome draft of coconut (Cocos nucifera).</title>
        <authorList>
            <person name="Xiao Y."/>
            <person name="Xu P."/>
            <person name="Fan H."/>
            <person name="Baudouin L."/>
            <person name="Xia W."/>
            <person name="Bocs S."/>
            <person name="Xu J."/>
            <person name="Li Q."/>
            <person name="Guo A."/>
            <person name="Zhou L."/>
            <person name="Li J."/>
            <person name="Wu Y."/>
            <person name="Ma Z."/>
            <person name="Armero A."/>
            <person name="Issali A.E."/>
            <person name="Liu N."/>
            <person name="Peng M."/>
            <person name="Yang Y."/>
        </authorList>
    </citation>
    <scope>NUCLEOTIDE SEQUENCE</scope>
    <source>
        <tissue evidence="16">Spear leaf of Hainan Tall coconut</tissue>
    </source>
</reference>
<dbReference type="FunFam" id="3.30.360.10:FF:000006">
    <property type="entry name" value="Bifunctional aspartokinase/homoserine dehydrogenase"/>
    <property type="match status" value="1"/>
</dbReference>
<feature type="compositionally biased region" description="Polar residues" evidence="13">
    <location>
        <begin position="164"/>
        <end position="173"/>
    </location>
</feature>
<evidence type="ECO:0000256" key="12">
    <source>
        <dbReference type="RuleBase" id="RU004171"/>
    </source>
</evidence>
<name>A0A8K0IRK4_COCNU</name>
<comment type="catalytic activity">
    <reaction evidence="10">
        <text>L-homoserine + NADP(+) = L-aspartate 4-semialdehyde + NADPH + H(+)</text>
        <dbReference type="Rhea" id="RHEA:15761"/>
        <dbReference type="ChEBI" id="CHEBI:15378"/>
        <dbReference type="ChEBI" id="CHEBI:57476"/>
        <dbReference type="ChEBI" id="CHEBI:57783"/>
        <dbReference type="ChEBI" id="CHEBI:58349"/>
        <dbReference type="ChEBI" id="CHEBI:537519"/>
        <dbReference type="EC" id="1.1.1.3"/>
    </reaction>
    <physiologicalReaction direction="right-to-left" evidence="10">
        <dbReference type="Rhea" id="RHEA:15763"/>
    </physiologicalReaction>
</comment>
<keyword evidence="5 11" id="KW-0028">Amino-acid biosynthesis</keyword>
<dbReference type="Pfam" id="PF10453">
    <property type="entry name" value="NUFIP1"/>
    <property type="match status" value="1"/>
</dbReference>
<dbReference type="UniPathway" id="UPA00050">
    <property type="reaction ID" value="UER00063"/>
</dbReference>
<keyword evidence="8 11" id="KW-0560">Oxidoreductase</keyword>
<dbReference type="AlphaFoldDB" id="A0A8K0IRK4"/>